<organism evidence="1 2">
    <name type="scientific">Candidatus Magasanikbacteria bacterium GW2011_GWA2_50_22</name>
    <dbReference type="NCBI Taxonomy" id="1619043"/>
    <lineage>
        <taxon>Bacteria</taxon>
        <taxon>Candidatus Magasanikiibacteriota</taxon>
    </lineage>
</organism>
<dbReference type="Proteomes" id="UP000033982">
    <property type="component" value="Unassembled WGS sequence"/>
</dbReference>
<accession>A0A0G1WFL5</accession>
<comment type="caution">
    <text evidence="1">The sequence shown here is derived from an EMBL/GenBank/DDBJ whole genome shotgun (WGS) entry which is preliminary data.</text>
</comment>
<dbReference type="EMBL" id="LCQN01000001">
    <property type="protein sequence ID" value="KKW17583.1"/>
    <property type="molecule type" value="Genomic_DNA"/>
</dbReference>
<evidence type="ECO:0000313" key="2">
    <source>
        <dbReference type="Proteomes" id="UP000033982"/>
    </source>
</evidence>
<name>A0A0G1WFL5_9BACT</name>
<evidence type="ECO:0008006" key="3">
    <source>
        <dbReference type="Google" id="ProtNLM"/>
    </source>
</evidence>
<sequence length="184" mass="20892">MPKIILGLVGEIAAGKSTATEYLKQKYGAVSFRFSDPLRDILARLHIENSRPNLQALSTFLRRQYGEDLLSKVMALDAGQSPSQLIITEGIRRPTDAADLKKFDNFHIISLAAPERTRYQRLIQRSENADDKTKTWEQFQADGRAESEQKIKETAAQADFIIDNKGTTKHLYRQIDDVVKRLQS</sequence>
<evidence type="ECO:0000313" key="1">
    <source>
        <dbReference type="EMBL" id="KKW17583.1"/>
    </source>
</evidence>
<reference evidence="1 2" key="1">
    <citation type="journal article" date="2015" name="Nature">
        <title>rRNA introns, odd ribosomes, and small enigmatic genomes across a large radiation of phyla.</title>
        <authorList>
            <person name="Brown C.T."/>
            <person name="Hug L.A."/>
            <person name="Thomas B.C."/>
            <person name="Sharon I."/>
            <person name="Castelle C.J."/>
            <person name="Singh A."/>
            <person name="Wilkins M.J."/>
            <person name="Williams K.H."/>
            <person name="Banfield J.F."/>
        </authorList>
    </citation>
    <scope>NUCLEOTIDE SEQUENCE [LARGE SCALE GENOMIC DNA]</scope>
</reference>
<proteinExistence type="predicted"/>
<dbReference type="Gene3D" id="3.40.50.300">
    <property type="entry name" value="P-loop containing nucleotide triphosphate hydrolases"/>
    <property type="match status" value="1"/>
</dbReference>
<protein>
    <recommendedName>
        <fullName evidence="3">Dephospho-CoA kinase</fullName>
    </recommendedName>
</protein>
<dbReference type="AlphaFoldDB" id="A0A0G1WFL5"/>
<dbReference type="InterPro" id="IPR027417">
    <property type="entry name" value="P-loop_NTPase"/>
</dbReference>
<gene>
    <name evidence="1" type="ORF">UY58_C0001G0008</name>
</gene>
<dbReference type="PANTHER" id="PTHR41930">
    <property type="entry name" value="UPF0200 PROTEIN MJ1399"/>
    <property type="match status" value="1"/>
</dbReference>
<dbReference type="SUPFAM" id="SSF52540">
    <property type="entry name" value="P-loop containing nucleoside triphosphate hydrolases"/>
    <property type="match status" value="1"/>
</dbReference>
<dbReference type="PANTHER" id="PTHR41930:SF1">
    <property type="entry name" value="DEPHOSPHO-COA KINASE"/>
    <property type="match status" value="1"/>
</dbReference>
<dbReference type="Pfam" id="PF13238">
    <property type="entry name" value="AAA_18"/>
    <property type="match status" value="1"/>
</dbReference>